<evidence type="ECO:0000256" key="5">
    <source>
        <dbReference type="SAM" id="MobiDB-lite"/>
    </source>
</evidence>
<evidence type="ECO:0000313" key="10">
    <source>
        <dbReference type="RefSeq" id="XP_060054001.1"/>
    </source>
</evidence>
<dbReference type="CDD" id="cd19780">
    <property type="entry name" value="Bbox2_TRIM39-like"/>
    <property type="match status" value="1"/>
</dbReference>
<dbReference type="InterPro" id="IPR003877">
    <property type="entry name" value="SPRY_dom"/>
</dbReference>
<keyword evidence="9" id="KW-1185">Reference proteome</keyword>
<evidence type="ECO:0000256" key="4">
    <source>
        <dbReference type="PROSITE-ProRule" id="PRU00024"/>
    </source>
</evidence>
<protein>
    <submittedName>
        <fullName evidence="10">E3 ubiquitin-protein ligase TRIM58 isoform X2</fullName>
    </submittedName>
</protein>
<feature type="domain" description="B box-type" evidence="7">
    <location>
        <begin position="96"/>
        <end position="137"/>
    </location>
</feature>
<dbReference type="InterPro" id="IPR013083">
    <property type="entry name" value="Znf_RING/FYVE/PHD"/>
</dbReference>
<dbReference type="SMART" id="SM00449">
    <property type="entry name" value="SPRY"/>
    <property type="match status" value="1"/>
</dbReference>
<feature type="region of interest" description="Disordered" evidence="5">
    <location>
        <begin position="393"/>
        <end position="414"/>
    </location>
</feature>
<dbReference type="PANTHER" id="PTHR24103">
    <property type="entry name" value="E3 UBIQUITIN-PROTEIN LIGASE TRIM"/>
    <property type="match status" value="1"/>
</dbReference>
<dbReference type="InterPro" id="IPR001870">
    <property type="entry name" value="B30.2/SPRY"/>
</dbReference>
<gene>
    <name evidence="10" type="primary">TRIM58</name>
</gene>
<evidence type="ECO:0000256" key="1">
    <source>
        <dbReference type="ARBA" id="ARBA00022723"/>
    </source>
</evidence>
<dbReference type="PROSITE" id="PS00518">
    <property type="entry name" value="ZF_RING_1"/>
    <property type="match status" value="1"/>
</dbReference>
<name>A0ABM3XYW2_ERIEU</name>
<organism evidence="9 10">
    <name type="scientific">Erinaceus europaeus</name>
    <name type="common">Western European hedgehog</name>
    <dbReference type="NCBI Taxonomy" id="9365"/>
    <lineage>
        <taxon>Eukaryota</taxon>
        <taxon>Metazoa</taxon>
        <taxon>Chordata</taxon>
        <taxon>Craniata</taxon>
        <taxon>Vertebrata</taxon>
        <taxon>Euteleostomi</taxon>
        <taxon>Mammalia</taxon>
        <taxon>Eutheria</taxon>
        <taxon>Laurasiatheria</taxon>
        <taxon>Eulipotyphla</taxon>
        <taxon>Erinaceidae</taxon>
        <taxon>Erinaceinae</taxon>
        <taxon>Erinaceus</taxon>
    </lineage>
</organism>
<dbReference type="Pfam" id="PF00643">
    <property type="entry name" value="zf-B_box"/>
    <property type="match status" value="1"/>
</dbReference>
<dbReference type="PROSITE" id="PS50119">
    <property type="entry name" value="ZF_BBOX"/>
    <property type="match status" value="1"/>
</dbReference>
<keyword evidence="1" id="KW-0479">Metal-binding</keyword>
<evidence type="ECO:0000313" key="9">
    <source>
        <dbReference type="Proteomes" id="UP001652624"/>
    </source>
</evidence>
<keyword evidence="3" id="KW-0862">Zinc</keyword>
<dbReference type="InterPro" id="IPR050143">
    <property type="entry name" value="TRIM/RBCC"/>
</dbReference>
<dbReference type="InterPro" id="IPR035787">
    <property type="entry name" value="SPRY/PRY_TRIM58"/>
</dbReference>
<dbReference type="InterPro" id="IPR042699">
    <property type="entry name" value="TRIM58_RING-HC"/>
</dbReference>
<reference evidence="10" key="1">
    <citation type="submission" date="2025-08" db="UniProtKB">
        <authorList>
            <consortium name="RefSeq"/>
        </authorList>
    </citation>
    <scope>IDENTIFICATION</scope>
</reference>
<dbReference type="PROSITE" id="PS50188">
    <property type="entry name" value="B302_SPRY"/>
    <property type="match status" value="1"/>
</dbReference>
<dbReference type="InterPro" id="IPR001841">
    <property type="entry name" value="Znf_RING"/>
</dbReference>
<dbReference type="CDD" id="cd16606">
    <property type="entry name" value="RING-HC_TRIM58_C-IV"/>
    <property type="match status" value="1"/>
</dbReference>
<evidence type="ECO:0000259" key="6">
    <source>
        <dbReference type="PROSITE" id="PS50089"/>
    </source>
</evidence>
<accession>A0ABM3XYW2</accession>
<dbReference type="Proteomes" id="UP001652624">
    <property type="component" value="Chromosome 9"/>
</dbReference>
<keyword evidence="2 4" id="KW-0863">Zinc-finger</keyword>
<dbReference type="SUPFAM" id="SSF49899">
    <property type="entry name" value="Concanavalin A-like lectins/glucanases"/>
    <property type="match status" value="1"/>
</dbReference>
<dbReference type="CDD" id="cd15816">
    <property type="entry name" value="SPRY_PRY_TRIM58"/>
    <property type="match status" value="1"/>
</dbReference>
<dbReference type="InterPro" id="IPR006574">
    <property type="entry name" value="PRY"/>
</dbReference>
<dbReference type="Gene3D" id="3.30.40.10">
    <property type="entry name" value="Zinc/RING finger domain, C3HC4 (zinc finger)"/>
    <property type="match status" value="1"/>
</dbReference>
<dbReference type="SUPFAM" id="SSF57845">
    <property type="entry name" value="B-box zinc-binding domain"/>
    <property type="match status" value="1"/>
</dbReference>
<dbReference type="Pfam" id="PF13765">
    <property type="entry name" value="PRY"/>
    <property type="match status" value="1"/>
</dbReference>
<dbReference type="Gene3D" id="3.30.160.60">
    <property type="entry name" value="Classic Zinc Finger"/>
    <property type="match status" value="1"/>
</dbReference>
<dbReference type="SUPFAM" id="SSF57850">
    <property type="entry name" value="RING/U-box"/>
    <property type="match status" value="1"/>
</dbReference>
<dbReference type="GeneID" id="103123130"/>
<dbReference type="SMART" id="SM00336">
    <property type="entry name" value="BBOX"/>
    <property type="match status" value="1"/>
</dbReference>
<dbReference type="InterPro" id="IPR003879">
    <property type="entry name" value="Butyrophylin_SPRY"/>
</dbReference>
<dbReference type="PRINTS" id="PR01407">
    <property type="entry name" value="BUTYPHLNCDUF"/>
</dbReference>
<evidence type="ECO:0000259" key="8">
    <source>
        <dbReference type="PROSITE" id="PS50188"/>
    </source>
</evidence>
<dbReference type="RefSeq" id="XP_060054001.1">
    <property type="nucleotide sequence ID" value="XM_060198018.1"/>
</dbReference>
<evidence type="ECO:0000259" key="7">
    <source>
        <dbReference type="PROSITE" id="PS50119"/>
    </source>
</evidence>
<dbReference type="Pfam" id="PF00622">
    <property type="entry name" value="SPRY"/>
    <property type="match status" value="1"/>
</dbReference>
<dbReference type="InterPro" id="IPR013320">
    <property type="entry name" value="ConA-like_dom_sf"/>
</dbReference>
<sequence length="414" mass="46965">MARRAPWERLHEEARCPVCLDFLQDPVSVDCGHSFCLRCISEFCDRSDCALGAIYSCPQCRGPFDRSSFRPNRQLAGLVESVRQLGLGPGLGTEHARTRCCASHGEELTRFCEDDQEVLCWVCDTGPEHLAHRTLPLQEAAQSHQVKLQMALELVKKEIKETLTQESNVGKKTVIWKGVRGALNRSQSVTQLELENTPMELKTLCRIPGMREMLRKFQVDVKLDPATAHPSLLVTTDLRRVQDGELWRDVPNNPERFDTWPCILGLQSFSSGRHYWEVRVEGRAEWGLGVCQDTVQRKGETTPSPENGVWAIWLLKGNEYMVLASPSVPLLHLERPRCIGIFLDYEAGEISFYNMSTGSYIYTFNQLFSGHLRPYFFICDMTPFNLPPITETESENWSSIDPAGPDCSIRDDHS</sequence>
<dbReference type="InterPro" id="IPR043136">
    <property type="entry name" value="B30.2/SPRY_sf"/>
</dbReference>
<dbReference type="Pfam" id="PF15227">
    <property type="entry name" value="zf-C3HC4_4"/>
    <property type="match status" value="1"/>
</dbReference>
<dbReference type="Gene3D" id="2.60.120.920">
    <property type="match status" value="1"/>
</dbReference>
<proteinExistence type="predicted"/>
<feature type="domain" description="B30.2/SPRY" evidence="8">
    <location>
        <begin position="200"/>
        <end position="391"/>
    </location>
</feature>
<feature type="domain" description="RING-type" evidence="6">
    <location>
        <begin position="16"/>
        <end position="61"/>
    </location>
</feature>
<dbReference type="SMART" id="SM00184">
    <property type="entry name" value="RING"/>
    <property type="match status" value="1"/>
</dbReference>
<evidence type="ECO:0000256" key="2">
    <source>
        <dbReference type="ARBA" id="ARBA00022771"/>
    </source>
</evidence>
<evidence type="ECO:0000256" key="3">
    <source>
        <dbReference type="ARBA" id="ARBA00022833"/>
    </source>
</evidence>
<dbReference type="SMART" id="SM00589">
    <property type="entry name" value="PRY"/>
    <property type="match status" value="1"/>
</dbReference>
<dbReference type="InterPro" id="IPR000315">
    <property type="entry name" value="Znf_B-box"/>
</dbReference>
<dbReference type="PROSITE" id="PS50089">
    <property type="entry name" value="ZF_RING_2"/>
    <property type="match status" value="1"/>
</dbReference>
<dbReference type="InterPro" id="IPR017907">
    <property type="entry name" value="Znf_RING_CS"/>
</dbReference>